<evidence type="ECO:0000313" key="1">
    <source>
        <dbReference type="EMBL" id="MBA0654129.1"/>
    </source>
</evidence>
<dbReference type="EMBL" id="JABFAB010000007">
    <property type="protein sequence ID" value="MBA0654129.1"/>
    <property type="molecule type" value="Genomic_DNA"/>
</dbReference>
<sequence length="67" mass="7475">MDMDLINKGQLSLGSSENVKVEIFNYLEESKVVASPQVLYDNDIITTIDPMPFDYFGHCFGLEAGKS</sequence>
<name>A0A7J8UV94_9ROSI</name>
<keyword evidence="2" id="KW-1185">Reference proteome</keyword>
<evidence type="ECO:0000313" key="2">
    <source>
        <dbReference type="Proteomes" id="UP000593573"/>
    </source>
</evidence>
<organism evidence="1 2">
    <name type="scientific">Gossypium klotzschianum</name>
    <dbReference type="NCBI Taxonomy" id="34286"/>
    <lineage>
        <taxon>Eukaryota</taxon>
        <taxon>Viridiplantae</taxon>
        <taxon>Streptophyta</taxon>
        <taxon>Embryophyta</taxon>
        <taxon>Tracheophyta</taxon>
        <taxon>Spermatophyta</taxon>
        <taxon>Magnoliopsida</taxon>
        <taxon>eudicotyledons</taxon>
        <taxon>Gunneridae</taxon>
        <taxon>Pentapetalae</taxon>
        <taxon>rosids</taxon>
        <taxon>malvids</taxon>
        <taxon>Malvales</taxon>
        <taxon>Malvaceae</taxon>
        <taxon>Malvoideae</taxon>
        <taxon>Gossypium</taxon>
    </lineage>
</organism>
<dbReference type="OrthoDB" id="10367487at2759"/>
<protein>
    <submittedName>
        <fullName evidence="1">Uncharacterized protein</fullName>
    </submittedName>
</protein>
<accession>A0A7J8UV94</accession>
<comment type="caution">
    <text evidence="1">The sequence shown here is derived from an EMBL/GenBank/DDBJ whole genome shotgun (WGS) entry which is preliminary data.</text>
</comment>
<dbReference type="Proteomes" id="UP000593573">
    <property type="component" value="Unassembled WGS sequence"/>
</dbReference>
<reference evidence="1 2" key="1">
    <citation type="journal article" date="2019" name="Genome Biol. Evol.">
        <title>Insights into the evolution of the New World diploid cottons (Gossypium, subgenus Houzingenia) based on genome sequencing.</title>
        <authorList>
            <person name="Grover C.E."/>
            <person name="Arick M.A. 2nd"/>
            <person name="Thrash A."/>
            <person name="Conover J.L."/>
            <person name="Sanders W.S."/>
            <person name="Peterson D.G."/>
            <person name="Frelichowski J.E."/>
            <person name="Scheffler J.A."/>
            <person name="Scheffler B.E."/>
            <person name="Wendel J.F."/>
        </authorList>
    </citation>
    <scope>NUCLEOTIDE SEQUENCE [LARGE SCALE GENOMIC DNA]</scope>
    <source>
        <strain evidence="1">57</strain>
        <tissue evidence="1">Leaf</tissue>
    </source>
</reference>
<proteinExistence type="predicted"/>
<dbReference type="AlphaFoldDB" id="A0A7J8UV94"/>
<gene>
    <name evidence="1" type="ORF">Goklo_021203</name>
</gene>